<dbReference type="SUPFAM" id="SSF144232">
    <property type="entry name" value="HIT/MYND zinc finger-like"/>
    <property type="match status" value="1"/>
</dbReference>
<evidence type="ECO:0000256" key="4">
    <source>
        <dbReference type="PROSITE-ProRule" id="PRU00134"/>
    </source>
</evidence>
<dbReference type="PROSITE" id="PS50865">
    <property type="entry name" value="ZF_MYND_2"/>
    <property type="match status" value="1"/>
</dbReference>
<proteinExistence type="predicted"/>
<dbReference type="CDD" id="cd19757">
    <property type="entry name" value="Bbox1"/>
    <property type="match status" value="1"/>
</dbReference>
<dbReference type="InterPro" id="IPR029063">
    <property type="entry name" value="SAM-dependent_MTases_sf"/>
</dbReference>
<reference evidence="6" key="1">
    <citation type="submission" date="2021-02" db="EMBL/GenBank/DDBJ databases">
        <authorList>
            <person name="Dougan E. K."/>
            <person name="Rhodes N."/>
            <person name="Thang M."/>
            <person name="Chan C."/>
        </authorList>
    </citation>
    <scope>NUCLEOTIDE SEQUENCE</scope>
</reference>
<dbReference type="Pfam" id="PF13578">
    <property type="entry name" value="Methyltransf_24"/>
    <property type="match status" value="1"/>
</dbReference>
<dbReference type="AlphaFoldDB" id="A0A812NSJ3"/>
<accession>A0A812NSJ3</accession>
<keyword evidence="3" id="KW-0862">Zinc</keyword>
<protein>
    <submittedName>
        <fullName evidence="6">Mfsd6 protein</fullName>
    </submittedName>
</protein>
<dbReference type="Gene3D" id="6.10.140.2220">
    <property type="match status" value="2"/>
</dbReference>
<feature type="domain" description="MYND-type" evidence="5">
    <location>
        <begin position="225"/>
        <end position="262"/>
    </location>
</feature>
<dbReference type="InterPro" id="IPR046341">
    <property type="entry name" value="SET_dom_sf"/>
</dbReference>
<dbReference type="EMBL" id="CAJNDS010002091">
    <property type="protein sequence ID" value="CAE7320666.1"/>
    <property type="molecule type" value="Genomic_DNA"/>
</dbReference>
<name>A0A812NSJ3_9DINO</name>
<evidence type="ECO:0000313" key="6">
    <source>
        <dbReference type="EMBL" id="CAE7320666.1"/>
    </source>
</evidence>
<dbReference type="OrthoDB" id="3174329at2759"/>
<organism evidence="6 7">
    <name type="scientific">Symbiodinium natans</name>
    <dbReference type="NCBI Taxonomy" id="878477"/>
    <lineage>
        <taxon>Eukaryota</taxon>
        <taxon>Sar</taxon>
        <taxon>Alveolata</taxon>
        <taxon>Dinophyceae</taxon>
        <taxon>Suessiales</taxon>
        <taxon>Symbiodiniaceae</taxon>
        <taxon>Symbiodinium</taxon>
    </lineage>
</organism>
<dbReference type="Gene3D" id="3.40.50.150">
    <property type="entry name" value="Vaccinia Virus protein VP39"/>
    <property type="match status" value="1"/>
</dbReference>
<evidence type="ECO:0000313" key="7">
    <source>
        <dbReference type="Proteomes" id="UP000604046"/>
    </source>
</evidence>
<keyword evidence="7" id="KW-1185">Reference proteome</keyword>
<dbReference type="Proteomes" id="UP000604046">
    <property type="component" value="Unassembled WGS sequence"/>
</dbReference>
<keyword evidence="1" id="KW-0479">Metal-binding</keyword>
<dbReference type="GO" id="GO:0008270">
    <property type="term" value="F:zinc ion binding"/>
    <property type="evidence" value="ECO:0007669"/>
    <property type="project" value="UniProtKB-KW"/>
</dbReference>
<sequence>MGAFEEAIGSFAFRKLRACVEASGEPCEGNIMHTWNSWDPQPDMEAKQRNLFQLSQNLSARRDDPSLLEIGFNAGHSVCLMLLANPKVKVVAFDLCEHAYTKPCAEVLQSIFGQGRLQLVEGSSTTTLPRYHQQHPDVRFDMFHIDGGHQYRQAMADLESCCRMAHKDPETTSILVLDDTDITGVAAAWADFVASGRLVERAPPHKLGRYKHGVGEVIPDGASRCGSCSSCGAVWACGGCGQVRYCDESCGRSHWSLHRSVCSSRARPAPILMHPSEIVPSSMLASRSDGVLLATKTLCVGDVLFAEPPLSWQPMPDMRGKLCTRCGSGGALLRCTTCQQANYCPRCSDIAPSPCSMCPELSITKGHVGAFTLVGLEVLREWEEGRLQPGALLKPLSDAAVQQARACTPAVQKVAHFCSAVRWSDERAEEILAAVIAGRIEHVAAGKPVGVGYYPAFGRLRAGATPTEEANVRLQISMGSKHAFTVKAVVSQPVPEGAVLRLG</sequence>
<keyword evidence="2 4" id="KW-0863">Zinc-finger</keyword>
<evidence type="ECO:0000256" key="2">
    <source>
        <dbReference type="ARBA" id="ARBA00022771"/>
    </source>
</evidence>
<gene>
    <name evidence="6" type="primary">Mfsd6</name>
    <name evidence="6" type="ORF">SNAT2548_LOCUS16809</name>
</gene>
<evidence type="ECO:0000259" key="5">
    <source>
        <dbReference type="PROSITE" id="PS50865"/>
    </source>
</evidence>
<dbReference type="Pfam" id="PF01753">
    <property type="entry name" value="zf-MYND"/>
    <property type="match status" value="1"/>
</dbReference>
<evidence type="ECO:0000256" key="3">
    <source>
        <dbReference type="ARBA" id="ARBA00022833"/>
    </source>
</evidence>
<dbReference type="SUPFAM" id="SSF53335">
    <property type="entry name" value="S-adenosyl-L-methionine-dependent methyltransferases"/>
    <property type="match status" value="1"/>
</dbReference>
<dbReference type="Gene3D" id="2.170.270.10">
    <property type="entry name" value="SET domain"/>
    <property type="match status" value="1"/>
</dbReference>
<evidence type="ECO:0000256" key="1">
    <source>
        <dbReference type="ARBA" id="ARBA00022723"/>
    </source>
</evidence>
<dbReference type="PROSITE" id="PS01360">
    <property type="entry name" value="ZF_MYND_1"/>
    <property type="match status" value="1"/>
</dbReference>
<comment type="caution">
    <text evidence="6">The sequence shown here is derived from an EMBL/GenBank/DDBJ whole genome shotgun (WGS) entry which is preliminary data.</text>
</comment>
<dbReference type="InterPro" id="IPR002893">
    <property type="entry name" value="Znf_MYND"/>
</dbReference>